<comment type="caution">
    <text evidence="2">The sequence shown here is derived from an EMBL/GenBank/DDBJ whole genome shotgun (WGS) entry which is preliminary data.</text>
</comment>
<gene>
    <name evidence="2" type="ORF">E0Y62_02595</name>
</gene>
<dbReference type="Proteomes" id="UP000293846">
    <property type="component" value="Unassembled WGS sequence"/>
</dbReference>
<evidence type="ECO:0000256" key="1">
    <source>
        <dbReference type="SAM" id="Phobius"/>
    </source>
</evidence>
<dbReference type="AlphaFoldDB" id="A0A4R1B170"/>
<keyword evidence="1" id="KW-0812">Transmembrane</keyword>
<dbReference type="OrthoDB" id="2942660at2"/>
<protein>
    <submittedName>
        <fullName evidence="2">Uncharacterized protein</fullName>
    </submittedName>
</protein>
<organism evidence="2 3">
    <name type="scientific">Cytobacillus praedii</name>
    <dbReference type="NCBI Taxonomy" id="1742358"/>
    <lineage>
        <taxon>Bacteria</taxon>
        <taxon>Bacillati</taxon>
        <taxon>Bacillota</taxon>
        <taxon>Bacilli</taxon>
        <taxon>Bacillales</taxon>
        <taxon>Bacillaceae</taxon>
        <taxon>Cytobacillus</taxon>
    </lineage>
</organism>
<reference evidence="2 3" key="1">
    <citation type="submission" date="2019-03" db="EMBL/GenBank/DDBJ databases">
        <authorList>
            <person name="Jensen L."/>
            <person name="Storgaard J."/>
            <person name="Sulaj E."/>
            <person name="Schramm A."/>
            <person name="Marshall I.P.G."/>
        </authorList>
    </citation>
    <scope>NUCLEOTIDE SEQUENCE [LARGE SCALE GENOMIC DNA]</scope>
    <source>
        <strain evidence="2 3">2017H2G3</strain>
    </source>
</reference>
<keyword evidence="1" id="KW-0472">Membrane</keyword>
<dbReference type="EMBL" id="SJTH01000002">
    <property type="protein sequence ID" value="TCJ06143.1"/>
    <property type="molecule type" value="Genomic_DNA"/>
</dbReference>
<evidence type="ECO:0000313" key="2">
    <source>
        <dbReference type="EMBL" id="TCJ06143.1"/>
    </source>
</evidence>
<feature type="transmembrane region" description="Helical" evidence="1">
    <location>
        <begin position="28"/>
        <end position="46"/>
    </location>
</feature>
<proteinExistence type="predicted"/>
<name>A0A4R1B170_9BACI</name>
<keyword evidence="3" id="KW-1185">Reference proteome</keyword>
<feature type="transmembrane region" description="Helical" evidence="1">
    <location>
        <begin position="58"/>
        <end position="78"/>
    </location>
</feature>
<sequence>MKTYTALLLQLIIWSGYTFIEWLSRYDQLLYKVLMFFVFFYIAIIIGNTIMKSVKKTLFITSLSLTLYASFHFTMAFLNGKFF</sequence>
<keyword evidence="1" id="KW-1133">Transmembrane helix</keyword>
<accession>A0A4R1B170</accession>
<evidence type="ECO:0000313" key="3">
    <source>
        <dbReference type="Proteomes" id="UP000293846"/>
    </source>
</evidence>